<dbReference type="STRING" id="8469.M7ANC9"/>
<reference evidence="5" key="1">
    <citation type="journal article" date="2013" name="Nat. Genet.">
        <title>The draft genomes of soft-shell turtle and green sea turtle yield insights into the development and evolution of the turtle-specific body plan.</title>
        <authorList>
            <person name="Wang Z."/>
            <person name="Pascual-Anaya J."/>
            <person name="Zadissa A."/>
            <person name="Li W."/>
            <person name="Niimura Y."/>
            <person name="Huang Z."/>
            <person name="Li C."/>
            <person name="White S."/>
            <person name="Xiong Z."/>
            <person name="Fang D."/>
            <person name="Wang B."/>
            <person name="Ming Y."/>
            <person name="Chen Y."/>
            <person name="Zheng Y."/>
            <person name="Kuraku S."/>
            <person name="Pignatelli M."/>
            <person name="Herrero J."/>
            <person name="Beal K."/>
            <person name="Nozawa M."/>
            <person name="Li Q."/>
            <person name="Wang J."/>
            <person name="Zhang H."/>
            <person name="Yu L."/>
            <person name="Shigenobu S."/>
            <person name="Wang J."/>
            <person name="Liu J."/>
            <person name="Flicek P."/>
            <person name="Searle S."/>
            <person name="Wang J."/>
            <person name="Kuratani S."/>
            <person name="Yin Y."/>
            <person name="Aken B."/>
            <person name="Zhang G."/>
            <person name="Irie N."/>
        </authorList>
    </citation>
    <scope>NUCLEOTIDE SEQUENCE [LARGE SCALE GENOMIC DNA]</scope>
</reference>
<gene>
    <name evidence="4" type="ORF">UY3_16135</name>
</gene>
<dbReference type="Proteomes" id="UP000031443">
    <property type="component" value="Unassembled WGS sequence"/>
</dbReference>
<keyword evidence="4" id="KW-0675">Receptor</keyword>
<dbReference type="InterPro" id="IPR006202">
    <property type="entry name" value="Neur_chan_lig-bd"/>
</dbReference>
<dbReference type="GO" id="GO:0097060">
    <property type="term" value="C:synaptic membrane"/>
    <property type="evidence" value="ECO:0007669"/>
    <property type="project" value="UniProtKB-SubCell"/>
</dbReference>
<dbReference type="AlphaFoldDB" id="M7ANC9"/>
<dbReference type="EMBL" id="KB576442">
    <property type="protein sequence ID" value="EMP26736.1"/>
    <property type="molecule type" value="Genomic_DNA"/>
</dbReference>
<evidence type="ECO:0000259" key="3">
    <source>
        <dbReference type="Pfam" id="PF02931"/>
    </source>
</evidence>
<evidence type="ECO:0000313" key="5">
    <source>
        <dbReference type="Proteomes" id="UP000031443"/>
    </source>
</evidence>
<keyword evidence="5" id="KW-1185">Reference proteome</keyword>
<dbReference type="GO" id="GO:0005230">
    <property type="term" value="F:extracellular ligand-gated monoatomic ion channel activity"/>
    <property type="evidence" value="ECO:0007669"/>
    <property type="project" value="InterPro"/>
</dbReference>
<dbReference type="Pfam" id="PF02931">
    <property type="entry name" value="Neur_chan_LBD"/>
    <property type="match status" value="1"/>
</dbReference>
<proteinExistence type="predicted"/>
<evidence type="ECO:0000256" key="1">
    <source>
        <dbReference type="ARBA" id="ARBA00023018"/>
    </source>
</evidence>
<evidence type="ECO:0000256" key="2">
    <source>
        <dbReference type="ARBA" id="ARBA00034099"/>
    </source>
</evidence>
<sequence length="154" mass="16972">SVNEPSNMSYVKETVDRLLHGYDIRLRPDFGGAPVDVGMRIDIANIDMVSEVNMGLSDKVHLNCLHPPLTSSHVLSPPLSSSPIFRNLAPTQVNSNMKLKLLLHTAGLATANERHYGAMYLNNSPGCKLNSTAKEIDIKQTYVELDIFLISIDI</sequence>
<feature type="non-terminal residue" evidence="4">
    <location>
        <position position="1"/>
    </location>
</feature>
<accession>M7ANC9</accession>
<feature type="domain" description="Neurotransmitter-gated ion-channel ligand-binding" evidence="3">
    <location>
        <begin position="13"/>
        <end position="62"/>
    </location>
</feature>
<comment type="subcellular location">
    <subcellularLocation>
        <location evidence="2">Synaptic cell membrane</location>
        <topology evidence="2">Multi-pass membrane protein</topology>
    </subcellularLocation>
</comment>
<dbReference type="SUPFAM" id="SSF63712">
    <property type="entry name" value="Nicotinic receptor ligand binding domain-like"/>
    <property type="match status" value="1"/>
</dbReference>
<evidence type="ECO:0000313" key="4">
    <source>
        <dbReference type="EMBL" id="EMP26736.1"/>
    </source>
</evidence>
<dbReference type="InterPro" id="IPR036734">
    <property type="entry name" value="Neur_chan_lig-bd_sf"/>
</dbReference>
<keyword evidence="1" id="KW-0770">Synapse</keyword>
<protein>
    <submittedName>
        <fullName evidence="4">Gamma-aminobutyric acid receptor subunit beta-1</fullName>
    </submittedName>
</protein>
<organism evidence="4 5">
    <name type="scientific">Chelonia mydas</name>
    <name type="common">Green sea-turtle</name>
    <name type="synonym">Chelonia agassizi</name>
    <dbReference type="NCBI Taxonomy" id="8469"/>
    <lineage>
        <taxon>Eukaryota</taxon>
        <taxon>Metazoa</taxon>
        <taxon>Chordata</taxon>
        <taxon>Craniata</taxon>
        <taxon>Vertebrata</taxon>
        <taxon>Euteleostomi</taxon>
        <taxon>Archelosauria</taxon>
        <taxon>Testudinata</taxon>
        <taxon>Testudines</taxon>
        <taxon>Cryptodira</taxon>
        <taxon>Durocryptodira</taxon>
        <taxon>Americhelydia</taxon>
        <taxon>Chelonioidea</taxon>
        <taxon>Cheloniidae</taxon>
        <taxon>Chelonia</taxon>
    </lineage>
</organism>
<name>M7ANC9_CHEMY</name>
<dbReference type="Gene3D" id="2.70.170.10">
    <property type="entry name" value="Neurotransmitter-gated ion-channel ligand-binding domain"/>
    <property type="match status" value="1"/>
</dbReference>